<protein>
    <submittedName>
        <fullName evidence="21">BA75_01546T0</fullName>
    </submittedName>
</protein>
<feature type="binding site" evidence="17">
    <location>
        <position position="159"/>
    </location>
    <ligand>
        <name>FAD</name>
        <dbReference type="ChEBI" id="CHEBI:57692"/>
    </ligand>
</feature>
<feature type="disulfide bond" description="Redox-active" evidence="18">
    <location>
        <begin position="86"/>
        <end position="91"/>
    </location>
</feature>
<comment type="cofactor">
    <cofactor evidence="1 17">
        <name>FAD</name>
        <dbReference type="ChEBI" id="CHEBI:57692"/>
    </cofactor>
</comment>
<feature type="signal peptide" evidence="20">
    <location>
        <begin position="1"/>
        <end position="22"/>
    </location>
</feature>
<evidence type="ECO:0000256" key="19">
    <source>
        <dbReference type="SAM" id="MobiDB-lite"/>
    </source>
</evidence>
<evidence type="ECO:0000256" key="20">
    <source>
        <dbReference type="SAM" id="SignalP"/>
    </source>
</evidence>
<proteinExistence type="inferred from homology"/>
<dbReference type="GO" id="GO:0071949">
    <property type="term" value="F:FAD binding"/>
    <property type="evidence" value="ECO:0007669"/>
    <property type="project" value="InterPro"/>
</dbReference>
<dbReference type="PANTHER" id="PTHR12613">
    <property type="entry name" value="ERO1-RELATED"/>
    <property type="match status" value="1"/>
</dbReference>
<dbReference type="PIRSF" id="PIRSF017205">
    <property type="entry name" value="ERO1"/>
    <property type="match status" value="1"/>
</dbReference>
<dbReference type="EMBL" id="CP014584">
    <property type="protein sequence ID" value="ANZ74048.1"/>
    <property type="molecule type" value="Genomic_DNA"/>
</dbReference>
<keyword evidence="7 20" id="KW-0732">Signal</keyword>
<reference evidence="21 22" key="1">
    <citation type="submission" date="2016-02" db="EMBL/GenBank/DDBJ databases">
        <title>Comparative genomic and transcriptomic foundation for Pichia pastoris.</title>
        <authorList>
            <person name="Love K.R."/>
            <person name="Shah K.A."/>
            <person name="Whittaker C.A."/>
            <person name="Wu J."/>
            <person name="Bartlett M.C."/>
            <person name="Ma D."/>
            <person name="Leeson R.L."/>
            <person name="Priest M."/>
            <person name="Young S.K."/>
            <person name="Love J.C."/>
        </authorList>
    </citation>
    <scope>NUCLEOTIDE SEQUENCE [LARGE SCALE GENOMIC DNA]</scope>
    <source>
        <strain evidence="21 22">ATCC 28485</strain>
    </source>
</reference>
<dbReference type="Proteomes" id="UP000094565">
    <property type="component" value="Chromosome 1"/>
</dbReference>
<dbReference type="GO" id="GO:0015035">
    <property type="term" value="F:protein-disulfide reductase activity"/>
    <property type="evidence" value="ECO:0007669"/>
    <property type="project" value="InterPro"/>
</dbReference>
<name>A0A1B2J869_PICPA</name>
<evidence type="ECO:0000313" key="22">
    <source>
        <dbReference type="Proteomes" id="UP000094565"/>
    </source>
</evidence>
<evidence type="ECO:0000313" key="21">
    <source>
        <dbReference type="EMBL" id="ANZ74048.1"/>
    </source>
</evidence>
<evidence type="ECO:0000256" key="12">
    <source>
        <dbReference type="ARBA" id="ARBA00023136"/>
    </source>
</evidence>
<evidence type="ECO:0000256" key="10">
    <source>
        <dbReference type="ARBA" id="ARBA00022982"/>
    </source>
</evidence>
<keyword evidence="14" id="KW-0325">Glycoprotein</keyword>
<evidence type="ECO:0000256" key="9">
    <source>
        <dbReference type="ARBA" id="ARBA00022827"/>
    </source>
</evidence>
<feature type="binding site" evidence="17">
    <location>
        <position position="237"/>
    </location>
    <ligand>
        <name>FAD</name>
        <dbReference type="ChEBI" id="CHEBI:57692"/>
    </ligand>
</feature>
<dbReference type="OrthoDB" id="269384at2759"/>
<feature type="region of interest" description="Disordered" evidence="19">
    <location>
        <begin position="432"/>
        <end position="460"/>
    </location>
</feature>
<comment type="subunit">
    <text evidence="4">May function both as a monomer and a homodimer.</text>
</comment>
<keyword evidence="11" id="KW-0560">Oxidoreductase</keyword>
<dbReference type="PANTHER" id="PTHR12613:SF0">
    <property type="entry name" value="ERO1-LIKE PROTEIN"/>
    <property type="match status" value="1"/>
</dbReference>
<feature type="binding site" evidence="17">
    <location>
        <position position="157"/>
    </location>
    <ligand>
        <name>FAD</name>
        <dbReference type="ChEBI" id="CHEBI:57692"/>
    </ligand>
</feature>
<keyword evidence="15" id="KW-0676">Redox-active center</keyword>
<keyword evidence="6" id="KW-0285">Flavoprotein</keyword>
<evidence type="ECO:0000256" key="14">
    <source>
        <dbReference type="ARBA" id="ARBA00023180"/>
    </source>
</evidence>
<keyword evidence="13 18" id="KW-1015">Disulfide bond</keyword>
<keyword evidence="8" id="KW-0256">Endoplasmic reticulum</keyword>
<keyword evidence="12" id="KW-0472">Membrane</keyword>
<comment type="similarity">
    <text evidence="3">Belongs to the EROs family.</text>
</comment>
<feature type="binding site" evidence="17">
    <location>
        <position position="205"/>
    </location>
    <ligand>
        <name>FAD</name>
        <dbReference type="ChEBI" id="CHEBI:57692"/>
    </ligand>
</feature>
<evidence type="ECO:0000256" key="4">
    <source>
        <dbReference type="ARBA" id="ARBA00011802"/>
    </source>
</evidence>
<evidence type="ECO:0000256" key="2">
    <source>
        <dbReference type="ARBA" id="ARBA00004367"/>
    </source>
</evidence>
<sequence>MRIVRSLAVTITCYCITALANPQIPFDGNYTEITVPDTEVNIGQIVDINHEIKPKLVELVNTDFFKYYKLNLWKPCPFWNGDEGFCKYKDCSVDFITDWSQVPDIWQPDQLGKLGDNTVHKDKGQDENELSSNDYCALDKDDDEDLVYVNLIDNPERFTGYGGQQSESIWTAVYDENCFQPNEGSQLGQVEDLCLEKQIFYRLVSGLHSSISTHLTNEYLNLKNGEYEPNLKQFMIKVGYFTERIQNLHLNYVLVLKSLIKLQEYNVIENLPLDDSLKAGLSGLISQGAQNINQTDDYLFNEKVLFQNDQNDDLKNEFRDKFRNVTRLMDCVHCERCKLWGKLQTTGYGTALKILFDLKNPNDSINLKRVELVALVNTFHRLSKSVESIENFEKLYKIQPPTQDHPSPSSESLDVFDNEDEQNFFDSFSVDQTVTSSKEPPEEIKSKPVGKAEYKKTNSCPSSGSKSIKEAFHEELYAFIDAIGFILNSYRTLPKLLYTLFLVKSSELWDIFIGTQRHRDSTYRVDL</sequence>
<keyword evidence="22" id="KW-1185">Reference proteome</keyword>
<organism evidence="21 22">
    <name type="scientific">Komagataella pastoris</name>
    <name type="common">Yeast</name>
    <name type="synonym">Pichia pastoris</name>
    <dbReference type="NCBI Taxonomy" id="4922"/>
    <lineage>
        <taxon>Eukaryota</taxon>
        <taxon>Fungi</taxon>
        <taxon>Dikarya</taxon>
        <taxon>Ascomycota</taxon>
        <taxon>Saccharomycotina</taxon>
        <taxon>Pichiomycetes</taxon>
        <taxon>Pichiales</taxon>
        <taxon>Pichiaceae</taxon>
        <taxon>Komagataella</taxon>
    </lineage>
</organism>
<evidence type="ECO:0000256" key="6">
    <source>
        <dbReference type="ARBA" id="ARBA00022630"/>
    </source>
</evidence>
<evidence type="ECO:0000256" key="8">
    <source>
        <dbReference type="ARBA" id="ARBA00022824"/>
    </source>
</evidence>
<keyword evidence="10" id="KW-0249">Electron transport</keyword>
<dbReference type="GO" id="GO:0005789">
    <property type="term" value="C:endoplasmic reticulum membrane"/>
    <property type="evidence" value="ECO:0007669"/>
    <property type="project" value="UniProtKB-SubCell"/>
</dbReference>
<feature type="compositionally biased region" description="Basic and acidic residues" evidence="19">
    <location>
        <begin position="439"/>
        <end position="456"/>
    </location>
</feature>
<dbReference type="GO" id="GO:0034975">
    <property type="term" value="P:protein folding in endoplasmic reticulum"/>
    <property type="evidence" value="ECO:0007669"/>
    <property type="project" value="InterPro"/>
</dbReference>
<dbReference type="InterPro" id="IPR037192">
    <property type="entry name" value="ERO1-like_sf"/>
</dbReference>
<dbReference type="SUPFAM" id="SSF110019">
    <property type="entry name" value="ERO1-like"/>
    <property type="match status" value="1"/>
</dbReference>
<evidence type="ECO:0000256" key="1">
    <source>
        <dbReference type="ARBA" id="ARBA00001974"/>
    </source>
</evidence>
<dbReference type="Pfam" id="PF04137">
    <property type="entry name" value="ERO1"/>
    <property type="match status" value="1"/>
</dbReference>
<evidence type="ECO:0000256" key="7">
    <source>
        <dbReference type="ARBA" id="ARBA00022729"/>
    </source>
</evidence>
<gene>
    <name evidence="21" type="primary">ERO1</name>
    <name evidence="21" type="ORF">ATY40_BA7501546</name>
</gene>
<comment type="subcellular location">
    <subcellularLocation>
        <location evidence="2">Endoplasmic reticulum membrane</location>
        <topology evidence="2">Peripheral membrane protein</topology>
        <orientation evidence="2">Lumenal side</orientation>
    </subcellularLocation>
</comment>
<evidence type="ECO:0000256" key="17">
    <source>
        <dbReference type="PIRSR" id="PIRSR017205-2"/>
    </source>
</evidence>
<keyword evidence="9 17" id="KW-0274">FAD</keyword>
<dbReference type="GO" id="GO:0016972">
    <property type="term" value="F:thiol oxidase activity"/>
    <property type="evidence" value="ECO:0007669"/>
    <property type="project" value="InterPro"/>
</dbReference>
<evidence type="ECO:0000256" key="3">
    <source>
        <dbReference type="ARBA" id="ARBA00008277"/>
    </source>
</evidence>
<evidence type="ECO:0000256" key="11">
    <source>
        <dbReference type="ARBA" id="ARBA00023002"/>
    </source>
</evidence>
<dbReference type="InterPro" id="IPR007266">
    <property type="entry name" value="Ero1"/>
</dbReference>
<feature type="active site" description="Nucleophile" evidence="16">
    <location>
        <position position="334"/>
    </location>
</feature>
<accession>A0A1B2J869</accession>
<feature type="binding site" evidence="17">
    <location>
        <position position="170"/>
    </location>
    <ligand>
        <name>FAD</name>
        <dbReference type="ChEBI" id="CHEBI:57692"/>
    </ligand>
</feature>
<evidence type="ECO:0000256" key="16">
    <source>
        <dbReference type="PIRSR" id="PIRSR017205-1"/>
    </source>
</evidence>
<feature type="binding site" evidence="17">
    <location>
        <position position="208"/>
    </location>
    <ligand>
        <name>FAD</name>
        <dbReference type="ChEBI" id="CHEBI:57692"/>
    </ligand>
</feature>
<feature type="disulfide bond" description="Redox-active" evidence="18">
    <location>
        <begin position="334"/>
        <end position="337"/>
    </location>
</feature>
<evidence type="ECO:0000256" key="5">
    <source>
        <dbReference type="ARBA" id="ARBA00022448"/>
    </source>
</evidence>
<feature type="chain" id="PRO_5008539321" evidence="20">
    <location>
        <begin position="23"/>
        <end position="527"/>
    </location>
</feature>
<keyword evidence="5" id="KW-0813">Transport</keyword>
<evidence type="ECO:0000256" key="18">
    <source>
        <dbReference type="PIRSR" id="PIRSR017205-3"/>
    </source>
</evidence>
<evidence type="ECO:0000256" key="13">
    <source>
        <dbReference type="ARBA" id="ARBA00023157"/>
    </source>
</evidence>
<feature type="active site" evidence="16">
    <location>
        <position position="337"/>
    </location>
</feature>
<evidence type="ECO:0000256" key="15">
    <source>
        <dbReference type="ARBA" id="ARBA00023284"/>
    </source>
</evidence>
<dbReference type="AlphaFoldDB" id="A0A1B2J869"/>